<dbReference type="PROSITE" id="PS50904">
    <property type="entry name" value="PRELI_MSF1"/>
    <property type="match status" value="1"/>
</dbReference>
<dbReference type="VEuPathDB" id="CryptoDB:Chro.50244"/>
<reference evidence="2" key="2">
    <citation type="submission" date="2015-08" db="EMBL/GenBank/DDBJ databases">
        <authorList>
            <person name="Babu N.S."/>
            <person name="Beckwith C.J."/>
            <person name="Beseler K.G."/>
            <person name="Brison A."/>
            <person name="Carone J.V."/>
            <person name="Caskin T.P."/>
            <person name="Diamond M."/>
            <person name="Durham M.E."/>
            <person name="Foxe J.M."/>
            <person name="Go M."/>
            <person name="Henderson B.A."/>
            <person name="Jones I.B."/>
            <person name="McGettigan J.A."/>
            <person name="Micheletti S.J."/>
            <person name="Nasrallah M.E."/>
            <person name="Ortiz D."/>
            <person name="Piller C.R."/>
            <person name="Privatt S.R."/>
            <person name="Schneider S.L."/>
            <person name="Sharp S."/>
            <person name="Smith T.C."/>
            <person name="Stanton J.D."/>
            <person name="Ullery H.E."/>
            <person name="Wilson R.J."/>
            <person name="Serrano M.G."/>
            <person name="Buck G."/>
            <person name="Lee V."/>
            <person name="Wang Y."/>
            <person name="Carvalho R."/>
            <person name="Voegtly L."/>
            <person name="Shi R."/>
            <person name="Duckworth R."/>
            <person name="Johnson A."/>
            <person name="Loviza R."/>
            <person name="Walstead R."/>
            <person name="Shah Z."/>
            <person name="Kiflezghi M."/>
            <person name="Wade K."/>
            <person name="Ball S.L."/>
            <person name="Bradley K.W."/>
            <person name="Asai D.J."/>
            <person name="Bowman C.A."/>
            <person name="Russell D.A."/>
            <person name="Pope W.H."/>
            <person name="Jacobs-Sera D."/>
            <person name="Hendrix R.W."/>
            <person name="Hatfull G.F."/>
        </authorList>
    </citation>
    <scope>NUCLEOTIDE SEQUENCE [LARGE SCALE GENOMIC DNA]</scope>
</reference>
<gene>
    <name evidence="2" type="ORF">CHUDEA5_1390</name>
    <name evidence="3" type="ORF">GY17_00003586</name>
</gene>
<evidence type="ECO:0000313" key="3">
    <source>
        <dbReference type="EMBL" id="PPS93456.1"/>
    </source>
</evidence>
<name>A0A0S4TFD8_CRYHO</name>
<dbReference type="AlphaFoldDB" id="A0A0S4TFD8"/>
<dbReference type="InterPro" id="IPR006797">
    <property type="entry name" value="PRELI/MSF1_dom"/>
</dbReference>
<dbReference type="VEuPathDB" id="CryptoDB:CHUDEA5_1390"/>
<evidence type="ECO:0000313" key="4">
    <source>
        <dbReference type="Proteomes" id="UP001429100"/>
    </source>
</evidence>
<sequence>MVFFSKKHLYPFSWENVVNAFWNKYPNDLQSHVRRVDIVNIYFDEKDKILYTKRLFSLKYNLPKLLERIIGSSLSGLAIEESKCDFNEKRLISNGANHSFNNFFLIRETCGFSSNNECPESTLYMQNMAFKLFGEKNKFNRMNKLFENTIVNLLNEKSQSGIKAMYNKIDQIKSMLNNKYEIKGSENKSTSYKLNGLSKTFEKKCLKFFEKINKILLVPYKVIFHNKN</sequence>
<dbReference type="InterPro" id="IPR037365">
    <property type="entry name" value="Slowmo/Ups"/>
</dbReference>
<protein>
    <submittedName>
        <fullName evidence="3">PRELI/MSF1 domain containing protein</fullName>
    </submittedName>
</protein>
<evidence type="ECO:0000313" key="2">
    <source>
        <dbReference type="EMBL" id="CUV06126.1"/>
    </source>
</evidence>
<dbReference type="EMBL" id="JTAI01000011">
    <property type="protein sequence ID" value="PPS93456.1"/>
    <property type="molecule type" value="Genomic_DNA"/>
</dbReference>
<evidence type="ECO:0000259" key="1">
    <source>
        <dbReference type="PROSITE" id="PS50904"/>
    </source>
</evidence>
<organism evidence="2">
    <name type="scientific">Cryptosporidium hominis</name>
    <dbReference type="NCBI Taxonomy" id="237895"/>
    <lineage>
        <taxon>Eukaryota</taxon>
        <taxon>Sar</taxon>
        <taxon>Alveolata</taxon>
        <taxon>Apicomplexa</taxon>
        <taxon>Conoidasida</taxon>
        <taxon>Coccidia</taxon>
        <taxon>Eucoccidiorida</taxon>
        <taxon>Eimeriorina</taxon>
        <taxon>Cryptosporidiidae</taxon>
        <taxon>Cryptosporidium</taxon>
    </lineage>
</organism>
<dbReference type="VEuPathDB" id="CryptoDB:GY17_00003586"/>
<dbReference type="GO" id="GO:0005758">
    <property type="term" value="C:mitochondrial intermembrane space"/>
    <property type="evidence" value="ECO:0007669"/>
    <property type="project" value="InterPro"/>
</dbReference>
<reference evidence="3 4" key="3">
    <citation type="submission" date="2017-10" db="EMBL/GenBank/DDBJ databases">
        <title>Consistent, comparative and evidence-based genome annotation and re-annotation for the closely-related species, Cryptosporidium parvum, C. hominis and C. tyzzeri.</title>
        <authorList>
            <person name="Baptista R.P."/>
            <person name="Li Y."/>
            <person name="Sateriale A."/>
            <person name="Striepen B."/>
            <person name="Kissinger J.C."/>
        </authorList>
    </citation>
    <scope>NUCLEOTIDE SEQUENCE [LARGE SCALE GENOMIC DNA]</scope>
    <source>
        <strain evidence="3">30976</strain>
    </source>
</reference>
<feature type="domain" description="PRELI/MSF1" evidence="1">
    <location>
        <begin position="1"/>
        <end position="177"/>
    </location>
</feature>
<accession>A0A0S4TFD8</accession>
<keyword evidence="4" id="KW-1185">Reference proteome</keyword>
<dbReference type="PANTHER" id="PTHR11158">
    <property type="entry name" value="MSF1/PX19 RELATED"/>
    <property type="match status" value="1"/>
</dbReference>
<dbReference type="Pfam" id="PF04707">
    <property type="entry name" value="PRELI"/>
    <property type="match status" value="1"/>
</dbReference>
<reference evidence="3 4" key="1">
    <citation type="submission" date="2014-11" db="EMBL/GenBank/DDBJ databases">
        <title>Comparative genomic analysis of Cryptosporidium hominis reveals occurrence of genetic recombination in virulent subtypes.</title>
        <authorList>
            <person name="Guo Y."/>
            <person name="Tang K."/>
            <person name="Frace M."/>
            <person name="Li N."/>
            <person name="Roellig D.M."/>
            <person name="Sammons S."/>
            <person name="Knipe K."/>
            <person name="Rowe L."/>
            <person name="Feng Y."/>
            <person name="Xiao L."/>
        </authorList>
    </citation>
    <scope>NUCLEOTIDE SEQUENCE [LARGE SCALE GENOMIC DNA]</scope>
    <source>
        <strain evidence="3">30976</strain>
    </source>
</reference>
<dbReference type="Proteomes" id="UP001429100">
    <property type="component" value="Unassembled WGS sequence"/>
</dbReference>
<dbReference type="Proteomes" id="UP000199752">
    <property type="component" value="Chromosome 5"/>
</dbReference>
<dbReference type="EMBL" id="LN877951">
    <property type="protein sequence ID" value="CUV06126.1"/>
    <property type="molecule type" value="Genomic_DNA"/>
</dbReference>
<proteinExistence type="predicted"/>